<evidence type="ECO:0000259" key="10">
    <source>
        <dbReference type="Pfam" id="PF01035"/>
    </source>
</evidence>
<evidence type="ECO:0000256" key="7">
    <source>
        <dbReference type="ARBA" id="ARBA00023204"/>
    </source>
</evidence>
<evidence type="ECO:0000259" key="11">
    <source>
        <dbReference type="Pfam" id="PF02870"/>
    </source>
</evidence>
<organism evidence="12 13">
    <name type="scientific">Teichococcus deserti</name>
    <dbReference type="NCBI Taxonomy" id="1817963"/>
    <lineage>
        <taxon>Bacteria</taxon>
        <taxon>Pseudomonadati</taxon>
        <taxon>Pseudomonadota</taxon>
        <taxon>Alphaproteobacteria</taxon>
        <taxon>Acetobacterales</taxon>
        <taxon>Roseomonadaceae</taxon>
        <taxon>Roseomonas</taxon>
    </lineage>
</organism>
<dbReference type="GO" id="GO:0006307">
    <property type="term" value="P:DNA alkylation repair"/>
    <property type="evidence" value="ECO:0007669"/>
    <property type="project" value="UniProtKB-UniRule"/>
</dbReference>
<dbReference type="SUPFAM" id="SSF53155">
    <property type="entry name" value="Methylated DNA-protein cysteine methyltransferase domain"/>
    <property type="match status" value="1"/>
</dbReference>
<reference evidence="12 13" key="1">
    <citation type="submission" date="2016-10" db="EMBL/GenBank/DDBJ databases">
        <title>Draft Genome sequence of Roseomonas sp. strain M3.</title>
        <authorList>
            <person name="Subhash Y."/>
            <person name="Lee S."/>
        </authorList>
    </citation>
    <scope>NUCLEOTIDE SEQUENCE [LARGE SCALE GENOMIC DNA]</scope>
    <source>
        <strain evidence="12 13">M3</strain>
    </source>
</reference>
<dbReference type="Gene3D" id="1.10.10.10">
    <property type="entry name" value="Winged helix-like DNA-binding domain superfamily/Winged helix DNA-binding domain"/>
    <property type="match status" value="1"/>
</dbReference>
<comment type="catalytic activity">
    <reaction evidence="1 9">
        <text>a 4-O-methyl-thymidine in DNA + L-cysteinyl-[protein] = a thymidine in DNA + S-methyl-L-cysteinyl-[protein]</text>
        <dbReference type="Rhea" id="RHEA:53428"/>
        <dbReference type="Rhea" id="RHEA-COMP:10131"/>
        <dbReference type="Rhea" id="RHEA-COMP:10132"/>
        <dbReference type="Rhea" id="RHEA-COMP:13555"/>
        <dbReference type="Rhea" id="RHEA-COMP:13556"/>
        <dbReference type="ChEBI" id="CHEBI:29950"/>
        <dbReference type="ChEBI" id="CHEBI:82612"/>
        <dbReference type="ChEBI" id="CHEBI:137386"/>
        <dbReference type="ChEBI" id="CHEBI:137387"/>
        <dbReference type="EC" id="2.1.1.63"/>
    </reaction>
</comment>
<evidence type="ECO:0000256" key="3">
    <source>
        <dbReference type="ARBA" id="ARBA00022490"/>
    </source>
</evidence>
<dbReference type="NCBIfam" id="TIGR00589">
    <property type="entry name" value="ogt"/>
    <property type="match status" value="1"/>
</dbReference>
<keyword evidence="3 9" id="KW-0963">Cytoplasm</keyword>
<dbReference type="InterPro" id="IPR008332">
    <property type="entry name" value="MethylG_MeTrfase_N"/>
</dbReference>
<comment type="miscellaneous">
    <text evidence="9">This enzyme catalyzes only one turnover and therefore is not strictly catalytic. According to one definition, an enzyme is a biocatalyst that acts repeatedly and over many reaction cycles.</text>
</comment>
<keyword evidence="7 9" id="KW-0234">DNA repair</keyword>
<evidence type="ECO:0000256" key="1">
    <source>
        <dbReference type="ARBA" id="ARBA00001286"/>
    </source>
</evidence>
<dbReference type="EMBL" id="MLCO01000102">
    <property type="protein sequence ID" value="ONG53372.1"/>
    <property type="molecule type" value="Genomic_DNA"/>
</dbReference>
<dbReference type="Pfam" id="PF01035">
    <property type="entry name" value="DNA_binding_1"/>
    <property type="match status" value="1"/>
</dbReference>
<dbReference type="GO" id="GO:0003908">
    <property type="term" value="F:methylated-DNA-[protein]-cysteine S-methyltransferase activity"/>
    <property type="evidence" value="ECO:0007669"/>
    <property type="project" value="UniProtKB-UniRule"/>
</dbReference>
<feature type="domain" description="Methylated-DNA-[protein]-cysteine S-methyltransferase DNA binding" evidence="10">
    <location>
        <begin position="67"/>
        <end position="146"/>
    </location>
</feature>
<dbReference type="GO" id="GO:0005737">
    <property type="term" value="C:cytoplasm"/>
    <property type="evidence" value="ECO:0007669"/>
    <property type="project" value="UniProtKB-SubCell"/>
</dbReference>
<dbReference type="PANTHER" id="PTHR10815:SF13">
    <property type="entry name" value="METHYLATED-DNA--PROTEIN-CYSTEINE METHYLTRANSFERASE"/>
    <property type="match status" value="1"/>
</dbReference>
<evidence type="ECO:0000313" key="13">
    <source>
        <dbReference type="Proteomes" id="UP000188879"/>
    </source>
</evidence>
<keyword evidence="4 9" id="KW-0489">Methyltransferase</keyword>
<dbReference type="GO" id="GO:0032259">
    <property type="term" value="P:methylation"/>
    <property type="evidence" value="ECO:0007669"/>
    <property type="project" value="UniProtKB-KW"/>
</dbReference>
<dbReference type="InterPro" id="IPR023546">
    <property type="entry name" value="MGMT"/>
</dbReference>
<dbReference type="HAMAP" id="MF_00772">
    <property type="entry name" value="OGT"/>
    <property type="match status" value="1"/>
</dbReference>
<dbReference type="PANTHER" id="PTHR10815">
    <property type="entry name" value="METHYLATED-DNA--PROTEIN-CYSTEINE METHYLTRANSFERASE"/>
    <property type="match status" value="1"/>
</dbReference>
<dbReference type="AlphaFoldDB" id="A0A1V2H2X3"/>
<dbReference type="CDD" id="cd06445">
    <property type="entry name" value="ATase"/>
    <property type="match status" value="1"/>
</dbReference>
<accession>A0A1V2H2X3</accession>
<keyword evidence="6 9" id="KW-0227">DNA damage</keyword>
<dbReference type="SUPFAM" id="SSF46767">
    <property type="entry name" value="Methylated DNA-protein cysteine methyltransferase, C-terminal domain"/>
    <property type="match status" value="1"/>
</dbReference>
<dbReference type="RefSeq" id="WP_076957635.1">
    <property type="nucleotide sequence ID" value="NZ_MLCO01000102.1"/>
</dbReference>
<evidence type="ECO:0000256" key="2">
    <source>
        <dbReference type="ARBA" id="ARBA00008711"/>
    </source>
</evidence>
<keyword evidence="5 9" id="KW-0808">Transferase</keyword>
<dbReference type="EC" id="2.1.1.63" evidence="9"/>
<dbReference type="InterPro" id="IPR036217">
    <property type="entry name" value="MethylDNA_cys_MeTrfase_DNAb"/>
</dbReference>
<sequence>MPQLSFLTPLGSLTLSEEDGAIVALDWGRGRDQEETPLLVMAREQVQDYFDGQRPGFDLPLAPHGTPYQKRVWTALQAIPPGETRSYAELAASIGSVARAVGQANGCNPIPIIIPCHRVVGAGGTLGGYSGGEGAATKRYLLDLERRSLRHEGALL</sequence>
<evidence type="ECO:0000256" key="4">
    <source>
        <dbReference type="ARBA" id="ARBA00022603"/>
    </source>
</evidence>
<keyword evidence="13" id="KW-1185">Reference proteome</keyword>
<dbReference type="InterPro" id="IPR036388">
    <property type="entry name" value="WH-like_DNA-bd_sf"/>
</dbReference>
<dbReference type="Proteomes" id="UP000188879">
    <property type="component" value="Unassembled WGS sequence"/>
</dbReference>
<protein>
    <recommendedName>
        <fullName evidence="9">Methylated-DNA--protein-cysteine methyltransferase</fullName>
        <ecNumber evidence="9">2.1.1.63</ecNumber>
    </recommendedName>
    <alternativeName>
        <fullName evidence="9">6-O-methylguanine-DNA methyltransferase</fullName>
        <shortName evidence="9">MGMT</shortName>
    </alternativeName>
    <alternativeName>
        <fullName evidence="9">O-6-methylguanine-DNA-alkyltransferase</fullName>
    </alternativeName>
</protein>
<feature type="active site" description="Nucleophile; methyl group acceptor" evidence="9">
    <location>
        <position position="116"/>
    </location>
</feature>
<evidence type="ECO:0000256" key="9">
    <source>
        <dbReference type="HAMAP-Rule" id="MF_00772"/>
    </source>
</evidence>
<feature type="domain" description="Methylguanine DNA methyltransferase ribonuclease-like" evidence="11">
    <location>
        <begin position="8"/>
        <end position="63"/>
    </location>
</feature>
<dbReference type="InterPro" id="IPR036631">
    <property type="entry name" value="MGMT_N_sf"/>
</dbReference>
<dbReference type="InterPro" id="IPR001497">
    <property type="entry name" value="MethylDNA_cys_MeTrfase_AS"/>
</dbReference>
<proteinExistence type="inferred from homology"/>
<name>A0A1V2H2X3_9PROT</name>
<dbReference type="Pfam" id="PF02870">
    <property type="entry name" value="Methyltransf_1N"/>
    <property type="match status" value="1"/>
</dbReference>
<evidence type="ECO:0000256" key="8">
    <source>
        <dbReference type="ARBA" id="ARBA00049348"/>
    </source>
</evidence>
<dbReference type="InterPro" id="IPR014048">
    <property type="entry name" value="MethylDNA_cys_MeTrfase_DNA-bd"/>
</dbReference>
<evidence type="ECO:0000313" key="12">
    <source>
        <dbReference type="EMBL" id="ONG53372.1"/>
    </source>
</evidence>
<evidence type="ECO:0000256" key="6">
    <source>
        <dbReference type="ARBA" id="ARBA00022763"/>
    </source>
</evidence>
<dbReference type="Gene3D" id="3.30.160.70">
    <property type="entry name" value="Methylated DNA-protein cysteine methyltransferase domain"/>
    <property type="match status" value="1"/>
</dbReference>
<dbReference type="OrthoDB" id="9802228at2"/>
<comment type="function">
    <text evidence="9">Involved in the cellular defense against the biological effects of O6-methylguanine (O6-MeG) and O4-methylthymine (O4-MeT) in DNA. Repairs the methylated nucleobase in DNA by stoichiometrically transferring the methyl group to a cysteine residue in the enzyme. This is a suicide reaction: the enzyme is irreversibly inactivated.</text>
</comment>
<comment type="similarity">
    <text evidence="2 9">Belongs to the MGMT family.</text>
</comment>
<dbReference type="FunFam" id="1.10.10.10:FF:000214">
    <property type="entry name" value="Methylated-DNA--protein-cysteine methyltransferase"/>
    <property type="match status" value="1"/>
</dbReference>
<evidence type="ECO:0000256" key="5">
    <source>
        <dbReference type="ARBA" id="ARBA00022679"/>
    </source>
</evidence>
<comment type="catalytic activity">
    <reaction evidence="8 9">
        <text>a 6-O-methyl-2'-deoxyguanosine in DNA + L-cysteinyl-[protein] = S-methyl-L-cysteinyl-[protein] + a 2'-deoxyguanosine in DNA</text>
        <dbReference type="Rhea" id="RHEA:24000"/>
        <dbReference type="Rhea" id="RHEA-COMP:10131"/>
        <dbReference type="Rhea" id="RHEA-COMP:10132"/>
        <dbReference type="Rhea" id="RHEA-COMP:11367"/>
        <dbReference type="Rhea" id="RHEA-COMP:11368"/>
        <dbReference type="ChEBI" id="CHEBI:29950"/>
        <dbReference type="ChEBI" id="CHEBI:82612"/>
        <dbReference type="ChEBI" id="CHEBI:85445"/>
        <dbReference type="ChEBI" id="CHEBI:85448"/>
        <dbReference type="EC" id="2.1.1.63"/>
    </reaction>
</comment>
<gene>
    <name evidence="12" type="ORF">BKE38_12220</name>
</gene>
<dbReference type="PROSITE" id="PS00374">
    <property type="entry name" value="MGMT"/>
    <property type="match status" value="1"/>
</dbReference>
<comment type="caution">
    <text evidence="12">The sequence shown here is derived from an EMBL/GenBank/DDBJ whole genome shotgun (WGS) entry which is preliminary data.</text>
</comment>
<comment type="subcellular location">
    <subcellularLocation>
        <location evidence="9">Cytoplasm</location>
    </subcellularLocation>
</comment>